<protein>
    <recommendedName>
        <fullName evidence="3">Peptidase</fullName>
    </recommendedName>
</protein>
<dbReference type="Proteomes" id="UP001432322">
    <property type="component" value="Unassembled WGS sequence"/>
</dbReference>
<organism evidence="1 2">
    <name type="scientific">Pristionchus fissidentatus</name>
    <dbReference type="NCBI Taxonomy" id="1538716"/>
    <lineage>
        <taxon>Eukaryota</taxon>
        <taxon>Metazoa</taxon>
        <taxon>Ecdysozoa</taxon>
        <taxon>Nematoda</taxon>
        <taxon>Chromadorea</taxon>
        <taxon>Rhabditida</taxon>
        <taxon>Rhabditina</taxon>
        <taxon>Diplogasteromorpha</taxon>
        <taxon>Diplogasteroidea</taxon>
        <taxon>Neodiplogasteridae</taxon>
        <taxon>Pristionchus</taxon>
    </lineage>
</organism>
<feature type="non-terminal residue" evidence="1">
    <location>
        <position position="194"/>
    </location>
</feature>
<feature type="non-terminal residue" evidence="1">
    <location>
        <position position="1"/>
    </location>
</feature>
<comment type="caution">
    <text evidence="1">The sequence shown here is derived from an EMBL/GenBank/DDBJ whole genome shotgun (WGS) entry which is preliminary data.</text>
</comment>
<dbReference type="AlphaFoldDB" id="A0AAV5WVD7"/>
<evidence type="ECO:0008006" key="3">
    <source>
        <dbReference type="Google" id="ProtNLM"/>
    </source>
</evidence>
<dbReference type="EMBL" id="BTSY01000007">
    <property type="protein sequence ID" value="GMT35042.1"/>
    <property type="molecule type" value="Genomic_DNA"/>
</dbReference>
<evidence type="ECO:0000313" key="2">
    <source>
        <dbReference type="Proteomes" id="UP001432322"/>
    </source>
</evidence>
<sequence length="194" mass="22716">DDFYHHVCSQKADPEEFLMKKIGRILSEPAEKLQQNATRNNAIMVDIRRMRENLPEDNNYSALSKLRLRETKVNHTVISSAYSQEQIISKYISDTSKIIDAIIPEANFTSVYILYPSLISRIHAIEFLESSNTYGDFHYIKDIAENMKSIMIKTVNESKWLHSDDISEFINGKIRERIENIKIYQDFDHLDRNL</sequence>
<keyword evidence="2" id="KW-1185">Reference proteome</keyword>
<gene>
    <name evidence="1" type="ORF">PFISCL1PPCAC_26339</name>
</gene>
<name>A0AAV5WVD7_9BILA</name>
<accession>A0AAV5WVD7</accession>
<evidence type="ECO:0000313" key="1">
    <source>
        <dbReference type="EMBL" id="GMT35042.1"/>
    </source>
</evidence>
<reference evidence="1" key="1">
    <citation type="submission" date="2023-10" db="EMBL/GenBank/DDBJ databases">
        <title>Genome assembly of Pristionchus species.</title>
        <authorList>
            <person name="Yoshida K."/>
            <person name="Sommer R.J."/>
        </authorList>
    </citation>
    <scope>NUCLEOTIDE SEQUENCE</scope>
    <source>
        <strain evidence="1">RS5133</strain>
    </source>
</reference>
<proteinExistence type="predicted"/>